<evidence type="ECO:0000256" key="6">
    <source>
        <dbReference type="ARBA" id="ARBA00023163"/>
    </source>
</evidence>
<evidence type="ECO:0000259" key="9">
    <source>
        <dbReference type="PROSITE" id="PS50090"/>
    </source>
</evidence>
<evidence type="ECO:0000256" key="7">
    <source>
        <dbReference type="ARBA" id="ARBA00023242"/>
    </source>
</evidence>
<dbReference type="InterPro" id="IPR015495">
    <property type="entry name" value="Myb_TF_plants"/>
</dbReference>
<dbReference type="CDD" id="cd00167">
    <property type="entry name" value="SANT"/>
    <property type="match status" value="1"/>
</dbReference>
<evidence type="ECO:0000313" key="12">
    <source>
        <dbReference type="Proteomes" id="UP000231279"/>
    </source>
</evidence>
<dbReference type="PROSITE" id="PS50090">
    <property type="entry name" value="MYB_LIKE"/>
    <property type="match status" value="1"/>
</dbReference>
<keyword evidence="3" id="KW-0805">Transcription regulation</keyword>
<evidence type="ECO:0000256" key="4">
    <source>
        <dbReference type="ARBA" id="ARBA00023125"/>
    </source>
</evidence>
<comment type="caution">
    <text evidence="11">The sequence shown here is derived from an EMBL/GenBank/DDBJ whole genome shotgun (WGS) entry which is preliminary data.</text>
</comment>
<dbReference type="EMBL" id="NKXS01000946">
    <property type="protein sequence ID" value="PIN21399.1"/>
    <property type="molecule type" value="Genomic_DNA"/>
</dbReference>
<keyword evidence="2" id="KW-0677">Repeat</keyword>
<evidence type="ECO:0000256" key="5">
    <source>
        <dbReference type="ARBA" id="ARBA00023159"/>
    </source>
</evidence>
<proteinExistence type="predicted"/>
<gene>
    <name evidence="11" type="ORF">CDL12_05902</name>
</gene>
<dbReference type="AlphaFoldDB" id="A0A2G9HV50"/>
<feature type="domain" description="HTH myb-type" evidence="10">
    <location>
        <begin position="14"/>
        <end position="72"/>
    </location>
</feature>
<dbReference type="STRING" id="429701.A0A2G9HV50"/>
<dbReference type="PANTHER" id="PTHR47999:SF24">
    <property type="entry name" value="TRANSCRIPTION FACTOR MYB90"/>
    <property type="match status" value="1"/>
</dbReference>
<dbReference type="GO" id="GO:0003677">
    <property type="term" value="F:DNA binding"/>
    <property type="evidence" value="ECO:0007669"/>
    <property type="project" value="UniProtKB-KW"/>
</dbReference>
<dbReference type="Pfam" id="PF00249">
    <property type="entry name" value="Myb_DNA-binding"/>
    <property type="match status" value="1"/>
</dbReference>
<dbReference type="PROSITE" id="PS51294">
    <property type="entry name" value="HTH_MYB"/>
    <property type="match status" value="1"/>
</dbReference>
<reference evidence="12" key="1">
    <citation type="journal article" date="2018" name="Gigascience">
        <title>Genome assembly of the Pink Ipe (Handroanthus impetiginosus, Bignoniaceae), a highly valued, ecologically keystone Neotropical timber forest tree.</title>
        <authorList>
            <person name="Silva-Junior O.B."/>
            <person name="Grattapaglia D."/>
            <person name="Novaes E."/>
            <person name="Collevatti R.G."/>
        </authorList>
    </citation>
    <scope>NUCLEOTIDE SEQUENCE [LARGE SCALE GENOMIC DNA]</scope>
    <source>
        <strain evidence="12">cv. UFG-1</strain>
    </source>
</reference>
<accession>A0A2G9HV50</accession>
<keyword evidence="12" id="KW-1185">Reference proteome</keyword>
<evidence type="ECO:0000256" key="1">
    <source>
        <dbReference type="ARBA" id="ARBA00004123"/>
    </source>
</evidence>
<evidence type="ECO:0000313" key="11">
    <source>
        <dbReference type="EMBL" id="PIN21399.1"/>
    </source>
</evidence>
<dbReference type="InterPro" id="IPR017930">
    <property type="entry name" value="Myb_dom"/>
</dbReference>
<keyword evidence="4" id="KW-0238">DNA-binding</keyword>
<dbReference type="Gene3D" id="1.10.10.60">
    <property type="entry name" value="Homeodomain-like"/>
    <property type="match status" value="1"/>
</dbReference>
<feature type="region of interest" description="Disordered" evidence="8">
    <location>
        <begin position="103"/>
        <end position="125"/>
    </location>
</feature>
<dbReference type="PANTHER" id="PTHR47999">
    <property type="entry name" value="TRANSCRIPTION FACTOR MYB8-RELATED-RELATED"/>
    <property type="match status" value="1"/>
</dbReference>
<dbReference type="OrthoDB" id="2143914at2759"/>
<comment type="subcellular location">
    <subcellularLocation>
        <location evidence="1">Nucleus</location>
    </subcellularLocation>
</comment>
<keyword evidence="7" id="KW-0539">Nucleus</keyword>
<dbReference type="SUPFAM" id="SSF46689">
    <property type="entry name" value="Homeodomain-like"/>
    <property type="match status" value="1"/>
</dbReference>
<dbReference type="Proteomes" id="UP000231279">
    <property type="component" value="Unassembled WGS sequence"/>
</dbReference>
<evidence type="ECO:0000256" key="2">
    <source>
        <dbReference type="ARBA" id="ARBA00022737"/>
    </source>
</evidence>
<protein>
    <submittedName>
        <fullName evidence="11">Transcription factor, Myb superfamily</fullName>
    </submittedName>
</protein>
<feature type="compositionally biased region" description="Basic and acidic residues" evidence="8">
    <location>
        <begin position="103"/>
        <end position="117"/>
    </location>
</feature>
<name>A0A2G9HV50_9LAMI</name>
<organism evidence="11 12">
    <name type="scientific">Handroanthus impetiginosus</name>
    <dbReference type="NCBI Taxonomy" id="429701"/>
    <lineage>
        <taxon>Eukaryota</taxon>
        <taxon>Viridiplantae</taxon>
        <taxon>Streptophyta</taxon>
        <taxon>Embryophyta</taxon>
        <taxon>Tracheophyta</taxon>
        <taxon>Spermatophyta</taxon>
        <taxon>Magnoliopsida</taxon>
        <taxon>eudicotyledons</taxon>
        <taxon>Gunneridae</taxon>
        <taxon>Pentapetalae</taxon>
        <taxon>asterids</taxon>
        <taxon>lamiids</taxon>
        <taxon>Lamiales</taxon>
        <taxon>Bignoniaceae</taxon>
        <taxon>Crescentiina</taxon>
        <taxon>Tabebuia alliance</taxon>
        <taxon>Handroanthus</taxon>
    </lineage>
</organism>
<dbReference type="GO" id="GO:0005634">
    <property type="term" value="C:nucleus"/>
    <property type="evidence" value="ECO:0007669"/>
    <property type="project" value="UniProtKB-SubCell"/>
</dbReference>
<evidence type="ECO:0000256" key="8">
    <source>
        <dbReference type="SAM" id="MobiDB-lite"/>
    </source>
</evidence>
<feature type="domain" description="Myb-like" evidence="9">
    <location>
        <begin position="13"/>
        <end position="68"/>
    </location>
</feature>
<evidence type="ECO:0000259" key="10">
    <source>
        <dbReference type="PROSITE" id="PS51294"/>
    </source>
</evidence>
<keyword evidence="6" id="KW-0804">Transcription</keyword>
<sequence length="154" mass="17756">MEGLRDTTESNIPKGVRKGAWTKEEDILLRNCIDKYGEGKWHLVPLRAAGRIPGRTANDVKNFWNTHIQKKIIKKTTSSTARNIIRPRPNFPAVYRLRESFITDHQQNSEEKPENKEPSSSSGEEVDECIRWWTKLLQTTDENIGDCANFRSIC</sequence>
<keyword evidence="5" id="KW-0010">Activator</keyword>
<evidence type="ECO:0000256" key="3">
    <source>
        <dbReference type="ARBA" id="ARBA00023015"/>
    </source>
</evidence>
<dbReference type="InterPro" id="IPR001005">
    <property type="entry name" value="SANT/Myb"/>
</dbReference>
<dbReference type="InterPro" id="IPR009057">
    <property type="entry name" value="Homeodomain-like_sf"/>
</dbReference>
<dbReference type="SMART" id="SM00717">
    <property type="entry name" value="SANT"/>
    <property type="match status" value="1"/>
</dbReference>